<comment type="caution">
    <text evidence="1">The sequence shown here is derived from an EMBL/GenBank/DDBJ whole genome shotgun (WGS) entry which is preliminary data.</text>
</comment>
<dbReference type="EMBL" id="JASHIF010000009">
    <property type="protein sequence ID" value="MDI9859852.1"/>
    <property type="molecule type" value="Genomic_DNA"/>
</dbReference>
<protein>
    <submittedName>
        <fullName evidence="1">Uncharacterized protein</fullName>
    </submittedName>
</protein>
<dbReference type="Proteomes" id="UP001236507">
    <property type="component" value="Unassembled WGS sequence"/>
</dbReference>
<evidence type="ECO:0000313" key="2">
    <source>
        <dbReference type="Proteomes" id="UP001236507"/>
    </source>
</evidence>
<sequence>MDIIAAQFRRGTWWRDQKGQRIFLLIGIDFLESAQEFYVDLWEYGKDQSKYISFEVFKAQVDEEALIHVSKETIYKSYLNS</sequence>
<gene>
    <name evidence="1" type="ORF">QM524_11585</name>
</gene>
<reference evidence="1 2" key="1">
    <citation type="submission" date="2023-05" db="EMBL/GenBank/DDBJ databases">
        <title>Novel species of genus Flectobacillus isolated from stream in China.</title>
        <authorList>
            <person name="Lu H."/>
        </authorList>
    </citation>
    <scope>NUCLEOTIDE SEQUENCE [LARGE SCALE GENOMIC DNA]</scope>
    <source>
        <strain evidence="1 2">KCTC 42575</strain>
    </source>
</reference>
<proteinExistence type="predicted"/>
<organism evidence="1 2">
    <name type="scientific">Flectobacillus roseus</name>
    <dbReference type="NCBI Taxonomy" id="502259"/>
    <lineage>
        <taxon>Bacteria</taxon>
        <taxon>Pseudomonadati</taxon>
        <taxon>Bacteroidota</taxon>
        <taxon>Cytophagia</taxon>
        <taxon>Cytophagales</taxon>
        <taxon>Flectobacillaceae</taxon>
        <taxon>Flectobacillus</taxon>
    </lineage>
</organism>
<evidence type="ECO:0000313" key="1">
    <source>
        <dbReference type="EMBL" id="MDI9859852.1"/>
    </source>
</evidence>
<dbReference type="RefSeq" id="WP_283344715.1">
    <property type="nucleotide sequence ID" value="NZ_JASHIF010000009.1"/>
</dbReference>
<name>A0ABT6Y8F1_9BACT</name>
<accession>A0ABT6Y8F1</accession>
<keyword evidence="2" id="KW-1185">Reference proteome</keyword>